<dbReference type="EMBL" id="KZ772748">
    <property type="protein sequence ID" value="PTQ34847.1"/>
    <property type="molecule type" value="Genomic_DNA"/>
</dbReference>
<evidence type="ECO:0000313" key="2">
    <source>
        <dbReference type="Proteomes" id="UP000244005"/>
    </source>
</evidence>
<dbReference type="AlphaFoldDB" id="A0A2R6WLW6"/>
<accession>A0A2R6WLW6</accession>
<dbReference type="EMBL" id="KZ772748">
    <property type="protein sequence ID" value="PTQ34848.1"/>
    <property type="molecule type" value="Genomic_DNA"/>
</dbReference>
<reference evidence="1" key="2">
    <citation type="submission" date="2017-12" db="EMBL/GenBank/DDBJ databases">
        <title>WGS assembly of Marchantia polymorpha.</title>
        <authorList>
            <person name="Bowman J.L."/>
            <person name="Kohchi T."/>
            <person name="Yamato K.T."/>
            <person name="Jenkins J."/>
            <person name="Shu S."/>
            <person name="Ishizaki K."/>
            <person name="Yamaoka S."/>
            <person name="Nishihama R."/>
            <person name="Nakamura Y."/>
            <person name="Berger F."/>
            <person name="Adam C."/>
            <person name="Aki S.S."/>
            <person name="Althoff F."/>
            <person name="Araki T."/>
            <person name="Arteaga-Vazquez M.A."/>
            <person name="Balasubrmanian S."/>
            <person name="Bauer D."/>
            <person name="Boehm C.R."/>
            <person name="Briginshaw L."/>
            <person name="Caballero-Perez J."/>
            <person name="Catarino B."/>
            <person name="Chen F."/>
            <person name="Chiyoda S."/>
            <person name="Chovatia M."/>
            <person name="Davies K.M."/>
            <person name="Delmans M."/>
            <person name="Demura T."/>
            <person name="Dierschke T."/>
            <person name="Dolan L."/>
            <person name="Dorantes-Acosta A.E."/>
            <person name="Eklund D.M."/>
            <person name="Florent S.N."/>
            <person name="Flores-Sandoval E."/>
            <person name="Fujiyama A."/>
            <person name="Fukuzawa H."/>
            <person name="Galik B."/>
            <person name="Grimanelli D."/>
            <person name="Grimwood J."/>
            <person name="Grossniklaus U."/>
            <person name="Hamada T."/>
            <person name="Haseloff J."/>
            <person name="Hetherington A.J."/>
            <person name="Higo A."/>
            <person name="Hirakawa Y."/>
            <person name="Hundley H.N."/>
            <person name="Ikeda Y."/>
            <person name="Inoue K."/>
            <person name="Inoue S."/>
            <person name="Ishida S."/>
            <person name="Jia Q."/>
            <person name="Kakita M."/>
            <person name="Kanazawa T."/>
            <person name="Kawai Y."/>
            <person name="Kawashima T."/>
            <person name="Kennedy M."/>
            <person name="Kinose K."/>
            <person name="Kinoshita T."/>
            <person name="Kohara Y."/>
            <person name="Koide E."/>
            <person name="Komatsu K."/>
            <person name="Kopischke S."/>
            <person name="Kubo M."/>
            <person name="Kyozuka J."/>
            <person name="Lagercrantz U."/>
            <person name="Lin S.S."/>
            <person name="Lindquist E."/>
            <person name="Lipzen A.M."/>
            <person name="Lu C."/>
            <person name="Luna E.D."/>
            <person name="Martienssen R.A."/>
            <person name="Minamino N."/>
            <person name="Mizutani M."/>
            <person name="Mizutani M."/>
            <person name="Mochizuki N."/>
            <person name="Monte I."/>
            <person name="Mosher R."/>
            <person name="Nagasaki H."/>
            <person name="Nakagami H."/>
            <person name="Naramoto S."/>
            <person name="Nishitani K."/>
            <person name="Ohtani M."/>
            <person name="Okamoto T."/>
            <person name="Okumura M."/>
            <person name="Phillips J."/>
            <person name="Pollak B."/>
            <person name="Reinders A."/>
            <person name="Roevekamp M."/>
            <person name="Sano R."/>
            <person name="Sawa S."/>
            <person name="Schmid M.W."/>
            <person name="Shirakawa M."/>
            <person name="Solano R."/>
            <person name="Spunde A."/>
            <person name="Suetsugu N."/>
            <person name="Sugano S."/>
            <person name="Sugiyama A."/>
            <person name="Sun R."/>
            <person name="Suzuki Y."/>
            <person name="Takenaka M."/>
            <person name="Takezawa D."/>
            <person name="Tomogane H."/>
            <person name="Tsuzuki M."/>
            <person name="Ueda T."/>
            <person name="Umeda M."/>
            <person name="Ward J.M."/>
            <person name="Watanabe Y."/>
            <person name="Yazaki K."/>
            <person name="Yokoyama R."/>
            <person name="Yoshitake Y."/>
            <person name="Yotsui I."/>
            <person name="Zachgo S."/>
            <person name="Schmutz J."/>
        </authorList>
    </citation>
    <scope>NUCLEOTIDE SEQUENCE [LARGE SCALE GENOMIC DNA]</scope>
    <source>
        <strain evidence="1">Tak-1</strain>
    </source>
</reference>
<organism evidence="1 2">
    <name type="scientific">Marchantia polymorpha</name>
    <name type="common">Common liverwort</name>
    <name type="synonym">Marchantia aquatica</name>
    <dbReference type="NCBI Taxonomy" id="3197"/>
    <lineage>
        <taxon>Eukaryota</taxon>
        <taxon>Viridiplantae</taxon>
        <taxon>Streptophyta</taxon>
        <taxon>Embryophyta</taxon>
        <taxon>Marchantiophyta</taxon>
        <taxon>Marchantiopsida</taxon>
        <taxon>Marchantiidae</taxon>
        <taxon>Marchantiales</taxon>
        <taxon>Marchantiaceae</taxon>
        <taxon>Marchantia</taxon>
    </lineage>
</organism>
<dbReference type="Gramene" id="Mp7g07130.2">
    <property type="protein sequence ID" value="Mp7g07130.2.cds1"/>
    <property type="gene ID" value="Mp7g07130"/>
</dbReference>
<gene>
    <name evidence="1" type="ORF">MARPO_0076s0081</name>
</gene>
<proteinExistence type="predicted"/>
<name>A0A2R6WLW6_MARPO</name>
<dbReference type="Gramene" id="Mp7g07130.1">
    <property type="protein sequence ID" value="Mp7g07130.1.cds1"/>
    <property type="gene ID" value="Mp7g07130"/>
</dbReference>
<keyword evidence="2" id="KW-1185">Reference proteome</keyword>
<reference evidence="2" key="1">
    <citation type="journal article" date="2017" name="Cell">
        <title>Insights into land plant evolution garnered from the Marchantia polymorpha genome.</title>
        <authorList>
            <person name="Bowman J.L."/>
            <person name="Kohchi T."/>
            <person name="Yamato K.T."/>
            <person name="Jenkins J."/>
            <person name="Shu S."/>
            <person name="Ishizaki K."/>
            <person name="Yamaoka S."/>
            <person name="Nishihama R."/>
            <person name="Nakamura Y."/>
            <person name="Berger F."/>
            <person name="Adam C."/>
            <person name="Aki S.S."/>
            <person name="Althoff F."/>
            <person name="Araki T."/>
            <person name="Arteaga-Vazquez M.A."/>
            <person name="Balasubrmanian S."/>
            <person name="Barry K."/>
            <person name="Bauer D."/>
            <person name="Boehm C.R."/>
            <person name="Briginshaw L."/>
            <person name="Caballero-Perez J."/>
            <person name="Catarino B."/>
            <person name="Chen F."/>
            <person name="Chiyoda S."/>
            <person name="Chovatia M."/>
            <person name="Davies K.M."/>
            <person name="Delmans M."/>
            <person name="Demura T."/>
            <person name="Dierschke T."/>
            <person name="Dolan L."/>
            <person name="Dorantes-Acosta A.E."/>
            <person name="Eklund D.M."/>
            <person name="Florent S.N."/>
            <person name="Flores-Sandoval E."/>
            <person name="Fujiyama A."/>
            <person name="Fukuzawa H."/>
            <person name="Galik B."/>
            <person name="Grimanelli D."/>
            <person name="Grimwood J."/>
            <person name="Grossniklaus U."/>
            <person name="Hamada T."/>
            <person name="Haseloff J."/>
            <person name="Hetherington A.J."/>
            <person name="Higo A."/>
            <person name="Hirakawa Y."/>
            <person name="Hundley H.N."/>
            <person name="Ikeda Y."/>
            <person name="Inoue K."/>
            <person name="Inoue S.I."/>
            <person name="Ishida S."/>
            <person name="Jia Q."/>
            <person name="Kakita M."/>
            <person name="Kanazawa T."/>
            <person name="Kawai Y."/>
            <person name="Kawashima T."/>
            <person name="Kennedy M."/>
            <person name="Kinose K."/>
            <person name="Kinoshita T."/>
            <person name="Kohara Y."/>
            <person name="Koide E."/>
            <person name="Komatsu K."/>
            <person name="Kopischke S."/>
            <person name="Kubo M."/>
            <person name="Kyozuka J."/>
            <person name="Lagercrantz U."/>
            <person name="Lin S.S."/>
            <person name="Lindquist E."/>
            <person name="Lipzen A.M."/>
            <person name="Lu C.W."/>
            <person name="De Luna E."/>
            <person name="Martienssen R.A."/>
            <person name="Minamino N."/>
            <person name="Mizutani M."/>
            <person name="Mizutani M."/>
            <person name="Mochizuki N."/>
            <person name="Monte I."/>
            <person name="Mosher R."/>
            <person name="Nagasaki H."/>
            <person name="Nakagami H."/>
            <person name="Naramoto S."/>
            <person name="Nishitani K."/>
            <person name="Ohtani M."/>
            <person name="Okamoto T."/>
            <person name="Okumura M."/>
            <person name="Phillips J."/>
            <person name="Pollak B."/>
            <person name="Reinders A."/>
            <person name="Rovekamp M."/>
            <person name="Sano R."/>
            <person name="Sawa S."/>
            <person name="Schmid M.W."/>
            <person name="Shirakawa M."/>
            <person name="Solano R."/>
            <person name="Spunde A."/>
            <person name="Suetsugu N."/>
            <person name="Sugano S."/>
            <person name="Sugiyama A."/>
            <person name="Sun R."/>
            <person name="Suzuki Y."/>
            <person name="Takenaka M."/>
            <person name="Takezawa D."/>
            <person name="Tomogane H."/>
            <person name="Tsuzuki M."/>
            <person name="Ueda T."/>
            <person name="Umeda M."/>
            <person name="Ward J.M."/>
            <person name="Watanabe Y."/>
            <person name="Yazaki K."/>
            <person name="Yokoyama R."/>
            <person name="Yoshitake Y."/>
            <person name="Yotsui I."/>
            <person name="Zachgo S."/>
            <person name="Schmutz J."/>
        </authorList>
    </citation>
    <scope>NUCLEOTIDE SEQUENCE [LARGE SCALE GENOMIC DNA]</scope>
    <source>
        <strain evidence="2">Tak-1</strain>
    </source>
</reference>
<sequence length="55" mass="6236">MHHGCAFSSKELTCTHKVTAQLMPTRLFGAENISLKHWTVRKCKCITAMPKHVLN</sequence>
<evidence type="ECO:0000313" key="1">
    <source>
        <dbReference type="EMBL" id="PTQ34848.1"/>
    </source>
</evidence>
<dbReference type="Proteomes" id="UP000244005">
    <property type="component" value="Unassembled WGS sequence"/>
</dbReference>
<protein>
    <submittedName>
        <fullName evidence="1">Uncharacterized protein</fullName>
    </submittedName>
</protein>